<dbReference type="Gene3D" id="3.30.460.10">
    <property type="entry name" value="Beta Polymerase, domain 2"/>
    <property type="match status" value="1"/>
</dbReference>
<dbReference type="InterPro" id="IPR012675">
    <property type="entry name" value="Beta-grasp_dom_sf"/>
</dbReference>
<evidence type="ECO:0000259" key="1">
    <source>
        <dbReference type="PROSITE" id="PS51671"/>
    </source>
</evidence>
<dbReference type="InterPro" id="IPR012676">
    <property type="entry name" value="TGS-like"/>
</dbReference>
<reference evidence="2 3" key="1">
    <citation type="journal article" date="2015" name="Nature">
        <title>rRNA introns, odd ribosomes, and small enigmatic genomes across a large radiation of phyla.</title>
        <authorList>
            <person name="Brown C.T."/>
            <person name="Hug L.A."/>
            <person name="Thomas B.C."/>
            <person name="Sharon I."/>
            <person name="Castelle C.J."/>
            <person name="Singh A."/>
            <person name="Wilkins M.J."/>
            <person name="Williams K.H."/>
            <person name="Banfield J.F."/>
        </authorList>
    </citation>
    <scope>NUCLEOTIDE SEQUENCE [LARGE SCALE GENOMIC DNA]</scope>
</reference>
<dbReference type="CDD" id="cd00077">
    <property type="entry name" value="HDc"/>
    <property type="match status" value="1"/>
</dbReference>
<dbReference type="Pfam" id="PF04607">
    <property type="entry name" value="RelA_SpoT"/>
    <property type="match status" value="1"/>
</dbReference>
<gene>
    <name evidence="2" type="ORF">UW47_C0007G0010</name>
</gene>
<evidence type="ECO:0000313" key="2">
    <source>
        <dbReference type="EMBL" id="KKT54290.1"/>
    </source>
</evidence>
<dbReference type="SUPFAM" id="SSF81301">
    <property type="entry name" value="Nucleotidyltransferase"/>
    <property type="match status" value="1"/>
</dbReference>
<dbReference type="Pfam" id="PF02824">
    <property type="entry name" value="TGS"/>
    <property type="match status" value="1"/>
</dbReference>
<sequence length="615" mass="69187">MQSSMEKEAKNRGLLENLIETSPYLKKAYTLAKNAHEGQFRAEGTPYFTHCVEVTRILYEEWKITDIRKLAVGLLHDTIEDCEEMTLGELAKEFGPDVATWVDGVSKFRSDRGESNGQSKAERDRETVRKVFSKNLIDPFVGVAKLADRLHNMRTLGFMPAEKQIAKANETKGYAKLAESLGMWQVMRELENLSMKHSCPEEFEKYSRFLETDPRTREEFVGWLSSTLKTIAVDTAVDTKVETRLISLYKLKNKKGKDLTNKINDLVSFRIIVADTGATETRNNVYKVLGAVRENFAEIEDLDRFDDFYSKPKDNAYSAIQLTLEFPQGSTEVAITSQDKEEFNNWGVVSLIRKGDPELSKHALKLVFTKTQEVKFFSPKATGLDFAYSISGALGARADYVLINGVRHPISTVLPNGAEVEIELGRPRIAPREELRDYCLPATRRIINEQLSEQEKWNFGIKGREEVAKILSRRGLIDLSDLLKIDKHKSNLENLLFILGCKNSIEDLYYKVGSGVMEPHDLEGHFDSAKITKESLGLTSILIEGRDGPGITSLVSSAVSKLGGNIGPMDNIPHDGSEGKTFTLRMVIENLTGESEVALEKTFREDPRITKVIIV</sequence>
<dbReference type="InterPro" id="IPR003607">
    <property type="entry name" value="HD/PDEase_dom"/>
</dbReference>
<dbReference type="Pfam" id="PF13328">
    <property type="entry name" value="HD_4"/>
    <property type="match status" value="1"/>
</dbReference>
<dbReference type="PANTHER" id="PTHR21262:SF31">
    <property type="entry name" value="GTP PYROPHOSPHOKINASE"/>
    <property type="match status" value="1"/>
</dbReference>
<name>A0A837IF20_9BACT</name>
<organism evidence="2 3">
    <name type="scientific">Candidatus Woesebacteria bacterium GW2011_GWA1_44_23</name>
    <dbReference type="NCBI Taxonomy" id="1618558"/>
    <lineage>
        <taxon>Bacteria</taxon>
        <taxon>Candidatus Woeseibacteriota</taxon>
    </lineage>
</organism>
<dbReference type="AlphaFoldDB" id="A0A837IF20"/>
<accession>A0A837IF20</accession>
<evidence type="ECO:0000313" key="3">
    <source>
        <dbReference type="Proteomes" id="UP000034525"/>
    </source>
</evidence>
<dbReference type="GO" id="GO:0005886">
    <property type="term" value="C:plasma membrane"/>
    <property type="evidence" value="ECO:0007669"/>
    <property type="project" value="TreeGrafter"/>
</dbReference>
<dbReference type="PROSITE" id="PS51671">
    <property type="entry name" value="ACT"/>
    <property type="match status" value="1"/>
</dbReference>
<dbReference type="Gene3D" id="1.10.3210.10">
    <property type="entry name" value="Hypothetical protein af1432"/>
    <property type="match status" value="1"/>
</dbReference>
<dbReference type="SUPFAM" id="SSF109604">
    <property type="entry name" value="HD-domain/PDEase-like"/>
    <property type="match status" value="1"/>
</dbReference>
<dbReference type="Gene3D" id="3.10.20.30">
    <property type="match status" value="1"/>
</dbReference>
<dbReference type="InterPro" id="IPR043519">
    <property type="entry name" value="NT_sf"/>
</dbReference>
<comment type="caution">
    <text evidence="2">The sequence shown here is derived from an EMBL/GenBank/DDBJ whole genome shotgun (WGS) entry which is preliminary data.</text>
</comment>
<feature type="domain" description="ACT" evidence="1">
    <location>
        <begin position="540"/>
        <end position="615"/>
    </location>
</feature>
<proteinExistence type="predicted"/>
<dbReference type="PANTHER" id="PTHR21262">
    <property type="entry name" value="GUANOSINE-3',5'-BIS DIPHOSPHATE 3'-PYROPHOSPHOHYDROLASE"/>
    <property type="match status" value="1"/>
</dbReference>
<dbReference type="GO" id="GO:0015969">
    <property type="term" value="P:guanosine tetraphosphate metabolic process"/>
    <property type="evidence" value="ECO:0007669"/>
    <property type="project" value="InterPro"/>
</dbReference>
<dbReference type="Proteomes" id="UP000034525">
    <property type="component" value="Unassembled WGS sequence"/>
</dbReference>
<dbReference type="SMART" id="SM00471">
    <property type="entry name" value="HDc"/>
    <property type="match status" value="1"/>
</dbReference>
<dbReference type="InterPro" id="IPR004095">
    <property type="entry name" value="TGS"/>
</dbReference>
<dbReference type="EMBL" id="LCIL01000007">
    <property type="protein sequence ID" value="KKT54290.1"/>
    <property type="molecule type" value="Genomic_DNA"/>
</dbReference>
<dbReference type="SUPFAM" id="SSF81271">
    <property type="entry name" value="TGS-like"/>
    <property type="match status" value="1"/>
</dbReference>
<dbReference type="InterPro" id="IPR002912">
    <property type="entry name" value="ACT_dom"/>
</dbReference>
<dbReference type="InterPro" id="IPR007685">
    <property type="entry name" value="RelA_SpoT"/>
</dbReference>
<dbReference type="SMART" id="SM00954">
    <property type="entry name" value="RelA_SpoT"/>
    <property type="match status" value="1"/>
</dbReference>
<protein>
    <submittedName>
        <fullName evidence="2">(P)ppGpp synthetase I SpoT/RelA</fullName>
    </submittedName>
</protein>